<evidence type="ECO:0000259" key="1">
    <source>
        <dbReference type="Pfam" id="PF23055"/>
    </source>
</evidence>
<feature type="domain" description="DUF7041" evidence="1">
    <location>
        <begin position="29"/>
        <end position="110"/>
    </location>
</feature>
<dbReference type="PANTHER" id="PTHR33327:SF3">
    <property type="entry name" value="RNA-DIRECTED DNA POLYMERASE"/>
    <property type="match status" value="1"/>
</dbReference>
<reference evidence="2" key="1">
    <citation type="submission" date="2021-04" db="EMBL/GenBank/DDBJ databases">
        <authorList>
            <person name="Tunstrom K."/>
        </authorList>
    </citation>
    <scope>NUCLEOTIDE SEQUENCE</scope>
</reference>
<gene>
    <name evidence="2" type="ORF">PAPOLLO_LOCUS4784</name>
</gene>
<evidence type="ECO:0000313" key="2">
    <source>
        <dbReference type="EMBL" id="CAG4953075.1"/>
    </source>
</evidence>
<dbReference type="AlphaFoldDB" id="A0A8S3WDT0"/>
<dbReference type="EMBL" id="CAJQZP010000287">
    <property type="protein sequence ID" value="CAG4953075.1"/>
    <property type="molecule type" value="Genomic_DNA"/>
</dbReference>
<organism evidence="2 3">
    <name type="scientific">Parnassius apollo</name>
    <name type="common">Apollo butterfly</name>
    <name type="synonym">Papilio apollo</name>
    <dbReference type="NCBI Taxonomy" id="110799"/>
    <lineage>
        <taxon>Eukaryota</taxon>
        <taxon>Metazoa</taxon>
        <taxon>Ecdysozoa</taxon>
        <taxon>Arthropoda</taxon>
        <taxon>Hexapoda</taxon>
        <taxon>Insecta</taxon>
        <taxon>Pterygota</taxon>
        <taxon>Neoptera</taxon>
        <taxon>Endopterygota</taxon>
        <taxon>Lepidoptera</taxon>
        <taxon>Glossata</taxon>
        <taxon>Ditrysia</taxon>
        <taxon>Papilionoidea</taxon>
        <taxon>Papilionidae</taxon>
        <taxon>Parnassiinae</taxon>
        <taxon>Parnassini</taxon>
        <taxon>Parnassius</taxon>
        <taxon>Parnassius</taxon>
    </lineage>
</organism>
<name>A0A8S3WDT0_PARAO</name>
<dbReference type="PANTHER" id="PTHR33327">
    <property type="entry name" value="ENDONUCLEASE"/>
    <property type="match status" value="1"/>
</dbReference>
<accession>A0A8S3WDT0</accession>
<dbReference type="Pfam" id="PF23055">
    <property type="entry name" value="DUF7041"/>
    <property type="match status" value="1"/>
</dbReference>
<comment type="caution">
    <text evidence="2">The sequence shown here is derived from an EMBL/GenBank/DDBJ whole genome shotgun (WGS) entry which is preliminary data.</text>
</comment>
<keyword evidence="3" id="KW-1185">Reference proteome</keyword>
<proteinExistence type="predicted"/>
<dbReference type="OrthoDB" id="10257314at2759"/>
<dbReference type="Proteomes" id="UP000691718">
    <property type="component" value="Unassembled WGS sequence"/>
</dbReference>
<dbReference type="InterPro" id="IPR055469">
    <property type="entry name" value="DUF7041"/>
</dbReference>
<protein>
    <submittedName>
        <fullName evidence="2">(apollo) hypothetical protein</fullName>
    </submittedName>
</protein>
<sequence>MAQPTPIPPPSTSSFSPGEIATIGQASRIPPFWTDMPKMWFLRLESVMGPQHQGEQVKYDMVVSKLGKEELSQVSDLISNPPDQGRYTALKTRLLRVFQASAEAQFNKLVSGMELRQQRPSHLLAKMNELAKNSGAEGDTLKNLWLARLPAWIRVILATNRADTKLDDLAEMADKVMDNLRNGELLAVNTGSTRSSSSTPTVAEVNVELLTQMKTMVLELKTLRSEVNAINNRRHNNGGRRWVRNRFRSRNRTPQRTPRSEDWLCRYHFRYREASR</sequence>
<evidence type="ECO:0000313" key="3">
    <source>
        <dbReference type="Proteomes" id="UP000691718"/>
    </source>
</evidence>